<evidence type="ECO:0000313" key="14">
    <source>
        <dbReference type="Proteomes" id="UP001230156"/>
    </source>
</evidence>
<evidence type="ECO:0000259" key="12">
    <source>
        <dbReference type="PROSITE" id="PS51379"/>
    </source>
</evidence>
<evidence type="ECO:0000256" key="6">
    <source>
        <dbReference type="ARBA" id="ARBA00032722"/>
    </source>
</evidence>
<sequence>MGPAPLGGSAGLLSRAEIEDNFADIKPMLDKTRAVVDSARCFFCHDAPCVEACPTDIDIPNFIRMISTGNVKGAAEKILAENIFGGMCARVCPTEILCERACVRNTSEDRPVDIGALQRYAVDQLIETGHQPFTRAESTGKRVAVVGGGPAGMSCAHRLAVLGHAVTVYEARPQLGGLNEYGIAAYKTVDNFAQREVDFILSIGGIDVKPGQRLGQNVQLADLARDYDAVFLGIGLGGVNALDLPGENELSGVLDAVGYIAALRQAKDKAALPVGRSVVVIGGGNTAIDIAIQVKKLGAEDVTIVYRRGAENMSATGHEQEFAQVSGVKIKHWARPILLIGKDGAIAGVEFEYTRMGSDGKLSGTGEKFRLDCDQLFKAIGQTLTPPEGLATAKGKIVVDGDFKTSMAKVWAGGDCVASGTDLTVQSVQDGKLAAHAIDRALRANGAVRG</sequence>
<dbReference type="EMBL" id="JAUYVI010000001">
    <property type="protein sequence ID" value="MDQ7246560.1"/>
    <property type="molecule type" value="Genomic_DNA"/>
</dbReference>
<evidence type="ECO:0000256" key="11">
    <source>
        <dbReference type="ARBA" id="ARBA00049728"/>
    </source>
</evidence>
<name>A0ABU0YFQ8_9PROT</name>
<comment type="function">
    <text evidence="9">Involved in pyrimidine base degradation. Catalyzes physiologically the reduction of uracil to 5,6-dihydrouracil (DHU) by using NADH as a specific cosubstrate. It also catalyzes the reverse reaction and the reduction of thymine to 5,6-dihydrothymine (DHT).</text>
</comment>
<gene>
    <name evidence="13" type="ORF">Q8A70_02735</name>
</gene>
<evidence type="ECO:0000256" key="3">
    <source>
        <dbReference type="ARBA" id="ARBA00022643"/>
    </source>
</evidence>
<feature type="domain" description="4Fe-4S ferredoxin-type" evidence="12">
    <location>
        <begin position="32"/>
        <end position="62"/>
    </location>
</feature>
<dbReference type="Pfam" id="PF07992">
    <property type="entry name" value="Pyr_redox_2"/>
    <property type="match status" value="1"/>
</dbReference>
<keyword evidence="2" id="KW-0285">Flavoprotein</keyword>
<dbReference type="InterPro" id="IPR009051">
    <property type="entry name" value="Helical_ferredxn"/>
</dbReference>
<dbReference type="Gene3D" id="3.50.50.60">
    <property type="entry name" value="FAD/NAD(P)-binding domain"/>
    <property type="match status" value="2"/>
</dbReference>
<dbReference type="PROSITE" id="PS51379">
    <property type="entry name" value="4FE4S_FER_2"/>
    <property type="match status" value="1"/>
</dbReference>
<dbReference type="InterPro" id="IPR023753">
    <property type="entry name" value="FAD/NAD-binding_dom"/>
</dbReference>
<dbReference type="Gene3D" id="1.10.1060.10">
    <property type="entry name" value="Alpha-helical ferredoxin"/>
    <property type="match status" value="1"/>
</dbReference>
<comment type="cofactor">
    <cofactor evidence="1">
        <name>FMN</name>
        <dbReference type="ChEBI" id="CHEBI:58210"/>
    </cofactor>
</comment>
<comment type="catalytic activity">
    <reaction evidence="8">
        <text>5,6-dihydrouracil + NAD(+) = uracil + NADH + H(+)</text>
        <dbReference type="Rhea" id="RHEA:20189"/>
        <dbReference type="ChEBI" id="CHEBI:15378"/>
        <dbReference type="ChEBI" id="CHEBI:15901"/>
        <dbReference type="ChEBI" id="CHEBI:17568"/>
        <dbReference type="ChEBI" id="CHEBI:57540"/>
        <dbReference type="ChEBI" id="CHEBI:57945"/>
        <dbReference type="EC" id="1.3.1.1"/>
    </reaction>
</comment>
<comment type="subunit">
    <text evidence="10">Heterotetramer of 2 PreA and 2 PreT subunits.</text>
</comment>
<protein>
    <recommendedName>
        <fullName evidence="11">dihydrouracil dehydrogenase (NAD(+))</fullName>
        <ecNumber evidence="11">1.3.1.1</ecNumber>
    </recommendedName>
    <alternativeName>
        <fullName evidence="6">Dihydrothymine dehydrogenase</fullName>
    </alternativeName>
    <alternativeName>
        <fullName evidence="5">Dihydrouracil dehydrogenase</fullName>
    </alternativeName>
</protein>
<evidence type="ECO:0000256" key="9">
    <source>
        <dbReference type="ARBA" id="ARBA00049578"/>
    </source>
</evidence>
<comment type="catalytic activity">
    <reaction evidence="7">
        <text>5,6-dihydrothymine + NAD(+) = thymine + NADH + H(+)</text>
        <dbReference type="Rhea" id="RHEA:28791"/>
        <dbReference type="ChEBI" id="CHEBI:15378"/>
        <dbReference type="ChEBI" id="CHEBI:17821"/>
        <dbReference type="ChEBI" id="CHEBI:27468"/>
        <dbReference type="ChEBI" id="CHEBI:57540"/>
        <dbReference type="ChEBI" id="CHEBI:57945"/>
        <dbReference type="EC" id="1.3.1.1"/>
    </reaction>
</comment>
<evidence type="ECO:0000313" key="13">
    <source>
        <dbReference type="EMBL" id="MDQ7246560.1"/>
    </source>
</evidence>
<evidence type="ECO:0000256" key="1">
    <source>
        <dbReference type="ARBA" id="ARBA00001917"/>
    </source>
</evidence>
<comment type="caution">
    <text evidence="13">The sequence shown here is derived from an EMBL/GenBank/DDBJ whole genome shotgun (WGS) entry which is preliminary data.</text>
</comment>
<dbReference type="PRINTS" id="PR00419">
    <property type="entry name" value="ADXRDTASE"/>
</dbReference>
<dbReference type="RefSeq" id="WP_379953951.1">
    <property type="nucleotide sequence ID" value="NZ_JAUYVI010000001.1"/>
</dbReference>
<keyword evidence="3" id="KW-0288">FMN</keyword>
<dbReference type="Proteomes" id="UP001230156">
    <property type="component" value="Unassembled WGS sequence"/>
</dbReference>
<organism evidence="13 14">
    <name type="scientific">Dongia sedimenti</name>
    <dbReference type="NCBI Taxonomy" id="3064282"/>
    <lineage>
        <taxon>Bacteria</taxon>
        <taxon>Pseudomonadati</taxon>
        <taxon>Pseudomonadota</taxon>
        <taxon>Alphaproteobacteria</taxon>
        <taxon>Rhodospirillales</taxon>
        <taxon>Dongiaceae</taxon>
        <taxon>Dongia</taxon>
    </lineage>
</organism>
<accession>A0ABU0YFQ8</accession>
<dbReference type="InterPro" id="IPR017896">
    <property type="entry name" value="4Fe4S_Fe-S-bd"/>
</dbReference>
<dbReference type="InterPro" id="IPR028261">
    <property type="entry name" value="DPD_II"/>
</dbReference>
<reference evidence="14" key="1">
    <citation type="submission" date="2023-08" db="EMBL/GenBank/DDBJ databases">
        <title>Rhodospirillaceae gen. nov., a novel taxon isolated from the Yangtze River Yuezi River estuary sludge.</title>
        <authorList>
            <person name="Ruan L."/>
        </authorList>
    </citation>
    <scope>NUCLEOTIDE SEQUENCE [LARGE SCALE GENOMIC DNA]</scope>
    <source>
        <strain evidence="14">R-7</strain>
    </source>
</reference>
<dbReference type="SUPFAM" id="SSF46548">
    <property type="entry name" value="alpha-helical ferredoxin"/>
    <property type="match status" value="1"/>
</dbReference>
<dbReference type="InterPro" id="IPR036188">
    <property type="entry name" value="FAD/NAD-bd_sf"/>
</dbReference>
<evidence type="ECO:0000256" key="2">
    <source>
        <dbReference type="ARBA" id="ARBA00022630"/>
    </source>
</evidence>
<dbReference type="SUPFAM" id="SSF51971">
    <property type="entry name" value="Nucleotide-binding domain"/>
    <property type="match status" value="1"/>
</dbReference>
<dbReference type="EC" id="1.3.1.1" evidence="11"/>
<dbReference type="PANTHER" id="PTHR43073:SF2">
    <property type="entry name" value="DIHYDROPYRIMIDINE DEHYDROGENASE [NADP(+)]"/>
    <property type="match status" value="1"/>
</dbReference>
<evidence type="ECO:0000256" key="7">
    <source>
        <dbReference type="ARBA" id="ARBA00047685"/>
    </source>
</evidence>
<evidence type="ECO:0000256" key="4">
    <source>
        <dbReference type="ARBA" id="ARBA00023002"/>
    </source>
</evidence>
<dbReference type="PANTHER" id="PTHR43073">
    <property type="entry name" value="DIHYDROPYRIMIDINE DEHYDROGENASE [NADP(+)]"/>
    <property type="match status" value="1"/>
</dbReference>
<keyword evidence="4" id="KW-0560">Oxidoreductase</keyword>
<evidence type="ECO:0000256" key="10">
    <source>
        <dbReference type="ARBA" id="ARBA00049714"/>
    </source>
</evidence>
<proteinExistence type="predicted"/>
<evidence type="ECO:0000256" key="8">
    <source>
        <dbReference type="ARBA" id="ARBA00048792"/>
    </source>
</evidence>
<dbReference type="Pfam" id="PF14691">
    <property type="entry name" value="Fer4_20"/>
    <property type="match status" value="1"/>
</dbReference>
<keyword evidence="14" id="KW-1185">Reference proteome</keyword>
<evidence type="ECO:0000256" key="5">
    <source>
        <dbReference type="ARBA" id="ARBA00030119"/>
    </source>
</evidence>